<dbReference type="GO" id="GO:0000949">
    <property type="term" value="P:aromatic amino acid family catabolic process to alcohol via Ehrlich pathway"/>
    <property type="evidence" value="ECO:0007669"/>
    <property type="project" value="TreeGrafter"/>
</dbReference>
<keyword evidence="15" id="KW-1185">Reference proteome</keyword>
<dbReference type="CDD" id="cd07038">
    <property type="entry name" value="TPP_PYR_PDC_IPDC_like"/>
    <property type="match status" value="1"/>
</dbReference>
<keyword evidence="4 9" id="KW-0479">Metal-binding</keyword>
<dbReference type="GO" id="GO:0005829">
    <property type="term" value="C:cytosol"/>
    <property type="evidence" value="ECO:0007669"/>
    <property type="project" value="TreeGrafter"/>
</dbReference>
<evidence type="ECO:0000256" key="6">
    <source>
        <dbReference type="ARBA" id="ARBA00022842"/>
    </source>
</evidence>
<dbReference type="GO" id="GO:0047434">
    <property type="term" value="F:indolepyruvate decarboxylase activity"/>
    <property type="evidence" value="ECO:0007669"/>
    <property type="project" value="InterPro"/>
</dbReference>
<name>A0A317MY53_9GAMM</name>
<dbReference type="PANTHER" id="PTHR43452">
    <property type="entry name" value="PYRUVATE DECARBOXYLASE"/>
    <property type="match status" value="1"/>
</dbReference>
<dbReference type="AlphaFoldDB" id="A0A317MY53"/>
<dbReference type="InterPro" id="IPR047213">
    <property type="entry name" value="TPP_PYR_PDC_IPDC-like"/>
</dbReference>
<feature type="domain" description="Thiamine pyrophosphate enzyme central" evidence="11">
    <location>
        <begin position="193"/>
        <end position="319"/>
    </location>
</feature>
<dbReference type="PANTHER" id="PTHR43452:SF30">
    <property type="entry name" value="PYRUVATE DECARBOXYLASE ISOZYME 1-RELATED"/>
    <property type="match status" value="1"/>
</dbReference>
<dbReference type="RefSeq" id="WP_110017201.1">
    <property type="nucleotide sequence ID" value="NZ_QGTJ01000002.1"/>
</dbReference>
<dbReference type="Proteomes" id="UP000246569">
    <property type="component" value="Unassembled WGS sequence"/>
</dbReference>
<dbReference type="SUPFAM" id="SSF52467">
    <property type="entry name" value="DHS-like NAD/FAD-binding domain"/>
    <property type="match status" value="1"/>
</dbReference>
<evidence type="ECO:0000256" key="10">
    <source>
        <dbReference type="RuleBase" id="RU362132"/>
    </source>
</evidence>
<evidence type="ECO:0000256" key="9">
    <source>
        <dbReference type="PIRSR" id="PIRSR036565-2"/>
    </source>
</evidence>
<accession>A0A317MY53</accession>
<comment type="cofactor">
    <cofactor evidence="9">
        <name>Mg(2+)</name>
        <dbReference type="ChEBI" id="CHEBI:18420"/>
    </cofactor>
    <text evidence="9">Binds 1 Mg(2+) per subunit.</text>
</comment>
<dbReference type="GO" id="GO:0030976">
    <property type="term" value="F:thiamine pyrophosphate binding"/>
    <property type="evidence" value="ECO:0007669"/>
    <property type="project" value="InterPro"/>
</dbReference>
<comment type="caution">
    <text evidence="14">The sequence shown here is derived from an EMBL/GenBank/DDBJ whole genome shotgun (WGS) entry which is preliminary data.</text>
</comment>
<evidence type="ECO:0000256" key="2">
    <source>
        <dbReference type="ARBA" id="ARBA00001964"/>
    </source>
</evidence>
<evidence type="ECO:0000256" key="3">
    <source>
        <dbReference type="ARBA" id="ARBA00007812"/>
    </source>
</evidence>
<dbReference type="Pfam" id="PF00205">
    <property type="entry name" value="TPP_enzyme_M"/>
    <property type="match status" value="1"/>
</dbReference>
<keyword evidence="6 9" id="KW-0460">Magnesium</keyword>
<gene>
    <name evidence="14" type="ORF">C7443_102194</name>
</gene>
<reference evidence="14 15" key="1">
    <citation type="submission" date="2018-05" db="EMBL/GenBank/DDBJ databases">
        <title>Genomic Encyclopedia of Type Strains, Phase IV (KMG-IV): sequencing the most valuable type-strain genomes for metagenomic binning, comparative biology and taxonomic classification.</title>
        <authorList>
            <person name="Goeker M."/>
        </authorList>
    </citation>
    <scope>NUCLEOTIDE SEQUENCE [LARGE SCALE GENOMIC DNA]</scope>
    <source>
        <strain evidence="14 15">DSM 23606</strain>
    </source>
</reference>
<comment type="similarity">
    <text evidence="3 10">Belongs to the TPP enzyme family.</text>
</comment>
<organism evidence="14 15">
    <name type="scientific">Plasticicumulans acidivorans</name>
    <dbReference type="NCBI Taxonomy" id="886464"/>
    <lineage>
        <taxon>Bacteria</taxon>
        <taxon>Pseudomonadati</taxon>
        <taxon>Pseudomonadota</taxon>
        <taxon>Gammaproteobacteria</taxon>
        <taxon>Candidatus Competibacteraceae</taxon>
        <taxon>Plasticicumulans</taxon>
    </lineage>
</organism>
<dbReference type="Gene3D" id="3.40.50.970">
    <property type="match status" value="2"/>
</dbReference>
<dbReference type="InterPro" id="IPR017765">
    <property type="entry name" value="IPDC"/>
</dbReference>
<comment type="cofactor">
    <cofactor evidence="1">
        <name>a metal cation</name>
        <dbReference type="ChEBI" id="CHEBI:25213"/>
    </cofactor>
</comment>
<keyword evidence="14" id="KW-0670">Pyruvate</keyword>
<dbReference type="EMBL" id="QGTJ01000002">
    <property type="protein sequence ID" value="PWV64545.1"/>
    <property type="molecule type" value="Genomic_DNA"/>
</dbReference>
<dbReference type="GO" id="GO:0000287">
    <property type="term" value="F:magnesium ion binding"/>
    <property type="evidence" value="ECO:0007669"/>
    <property type="project" value="InterPro"/>
</dbReference>
<evidence type="ECO:0000256" key="7">
    <source>
        <dbReference type="ARBA" id="ARBA00023052"/>
    </source>
</evidence>
<evidence type="ECO:0000259" key="13">
    <source>
        <dbReference type="Pfam" id="PF02776"/>
    </source>
</evidence>
<dbReference type="PIRSF" id="PIRSF036565">
    <property type="entry name" value="Pyruvt_ip_decrb"/>
    <property type="match status" value="1"/>
</dbReference>
<evidence type="ECO:0000313" key="14">
    <source>
        <dbReference type="EMBL" id="PWV64545.1"/>
    </source>
</evidence>
<feature type="binding site" evidence="9">
    <location>
        <position position="455"/>
    </location>
    <ligand>
        <name>Mg(2+)</name>
        <dbReference type="ChEBI" id="CHEBI:18420"/>
    </ligand>
</feature>
<dbReference type="NCBIfam" id="TIGR03394">
    <property type="entry name" value="indol_phenyl_DC"/>
    <property type="match status" value="1"/>
</dbReference>
<evidence type="ECO:0000256" key="1">
    <source>
        <dbReference type="ARBA" id="ARBA00001920"/>
    </source>
</evidence>
<keyword evidence="5" id="KW-0210">Decarboxylase</keyword>
<protein>
    <submittedName>
        <fullName evidence="14">Phenylpyruvate decarboxylase</fullName>
    </submittedName>
</protein>
<dbReference type="Pfam" id="PF02775">
    <property type="entry name" value="TPP_enzyme_C"/>
    <property type="match status" value="1"/>
</dbReference>
<comment type="cofactor">
    <cofactor evidence="2">
        <name>thiamine diphosphate</name>
        <dbReference type="ChEBI" id="CHEBI:58937"/>
    </cofactor>
</comment>
<feature type="binding site" evidence="9">
    <location>
        <position position="428"/>
    </location>
    <ligand>
        <name>Mg(2+)</name>
        <dbReference type="ChEBI" id="CHEBI:18420"/>
    </ligand>
</feature>
<feature type="domain" description="Thiamine pyrophosphate enzyme N-terminal TPP-binding" evidence="13">
    <location>
        <begin position="1"/>
        <end position="116"/>
    </location>
</feature>
<dbReference type="GO" id="GO:0004737">
    <property type="term" value="F:pyruvate decarboxylase activity"/>
    <property type="evidence" value="ECO:0007669"/>
    <property type="project" value="TreeGrafter"/>
</dbReference>
<dbReference type="InterPro" id="IPR012110">
    <property type="entry name" value="PDC/IPDC-like"/>
</dbReference>
<dbReference type="InterPro" id="IPR012000">
    <property type="entry name" value="Thiamin_PyroP_enz_cen_dom"/>
</dbReference>
<dbReference type="InterPro" id="IPR012001">
    <property type="entry name" value="Thiamin_PyroP_enz_TPP-bd_dom"/>
</dbReference>
<evidence type="ECO:0000313" key="15">
    <source>
        <dbReference type="Proteomes" id="UP000246569"/>
    </source>
</evidence>
<dbReference type="InterPro" id="IPR029035">
    <property type="entry name" value="DHS-like_NAD/FAD-binding_dom"/>
</dbReference>
<dbReference type="OrthoDB" id="9773408at2"/>
<dbReference type="Gene3D" id="3.40.50.1220">
    <property type="entry name" value="TPP-binding domain"/>
    <property type="match status" value="1"/>
</dbReference>
<dbReference type="InterPro" id="IPR011766">
    <property type="entry name" value="TPP_enzyme_TPP-bd"/>
</dbReference>
<dbReference type="SUPFAM" id="SSF52518">
    <property type="entry name" value="Thiamin diphosphate-binding fold (THDP-binding)"/>
    <property type="match status" value="2"/>
</dbReference>
<keyword evidence="7 10" id="KW-0786">Thiamine pyrophosphate</keyword>
<dbReference type="GO" id="GO:0009851">
    <property type="term" value="P:auxin biosynthetic process"/>
    <property type="evidence" value="ECO:0007669"/>
    <property type="project" value="InterPro"/>
</dbReference>
<feature type="domain" description="Thiamine pyrophosphate enzyme TPP-binding" evidence="12">
    <location>
        <begin position="390"/>
        <end position="517"/>
    </location>
</feature>
<evidence type="ECO:0000259" key="12">
    <source>
        <dbReference type="Pfam" id="PF02775"/>
    </source>
</evidence>
<dbReference type="Pfam" id="PF02776">
    <property type="entry name" value="TPP_enzyme_N"/>
    <property type="match status" value="1"/>
</dbReference>
<sequence length="544" mass="57924">MNIALSLLNALAARGAREIFGIPGDFALPFFRIVEESGILPLYTLSHEPGVGFAADAAARFNGKLGVAAVTYGAGALNLINPVAGAYAERSPLVVISGAPGAAEVRSGVLLHHQVKTTDSQFAIYREITCAQTRLDDAASAPAEIARVLHACQEQSRPVLIEVPRDMVGASCAPVPLLPPTPHDPEAAAACAEEVLARIAGAERPVMLVDIEVRRYGQEERVAELARRLGIPVITTFMGRGLLAETDVPVAGTYLGIAGDPAISALVEDSDCVLMLGVLLCDTNFGVSSRQIDMRRAIYAADRQVQIGYHHYPQLPLGALLEALLALVRDLQPPHGRLPAETATLPPPLVDDARITPNDIAAALAALLREHGPLPIAADMGDCLFTAMSMANTPLTAPGYYATMGFGVPAGLGIQGTTGQRPLILVGDGAFQMTGWELGNCQRYGWDPIVVVFNNASWEMLRVFQPESQFTAIGEWRFAELAAGLGGHGVRVRTRRELHAALFAACERHGCFSLIEVMLEPGQLSSTLQRFVTGIRAARTRQGS</sequence>
<evidence type="ECO:0000259" key="11">
    <source>
        <dbReference type="Pfam" id="PF00205"/>
    </source>
</evidence>
<evidence type="ECO:0000256" key="4">
    <source>
        <dbReference type="ARBA" id="ARBA00022723"/>
    </source>
</evidence>
<evidence type="ECO:0000256" key="5">
    <source>
        <dbReference type="ARBA" id="ARBA00022793"/>
    </source>
</evidence>
<proteinExistence type="inferred from homology"/>
<dbReference type="InterPro" id="IPR029061">
    <property type="entry name" value="THDP-binding"/>
</dbReference>
<keyword evidence="8" id="KW-0456">Lyase</keyword>
<evidence type="ECO:0000256" key="8">
    <source>
        <dbReference type="ARBA" id="ARBA00023239"/>
    </source>
</evidence>